<geneLocation type="chloroplast" evidence="5"/>
<evidence type="ECO:0000256" key="2">
    <source>
        <dbReference type="ARBA" id="ARBA00022980"/>
    </source>
</evidence>
<keyword evidence="5" id="KW-0150">Chloroplast</keyword>
<evidence type="ECO:0000256" key="1">
    <source>
        <dbReference type="ARBA" id="ARBA00008560"/>
    </source>
</evidence>
<dbReference type="GO" id="GO:0015934">
    <property type="term" value="C:large ribosomal subunit"/>
    <property type="evidence" value="ECO:0007669"/>
    <property type="project" value="InterPro"/>
</dbReference>
<keyword evidence="3" id="KW-0687">Ribonucleoprotein</keyword>
<name>A0A0D6E1G8_TYDEX</name>
<keyword evidence="5" id="KW-0934">Plastid</keyword>
<reference evidence="5" key="1">
    <citation type="journal article" date="2015" name="BMC Genomics">
        <title>The chloroplast genomes of Bryopsis plumosa and Tydemania expeditionis (Bryopsidales, Chlorophyta): compact genomes and genes of bacterial origin.</title>
        <authorList>
            <person name="Leliaert F."/>
            <person name="Lopez-Bautista J.M."/>
        </authorList>
    </citation>
    <scope>NUCLEOTIDE SEQUENCE</scope>
    <source>
        <strain evidence="5">FL1151</strain>
    </source>
</reference>
<evidence type="ECO:0000256" key="4">
    <source>
        <dbReference type="SAM" id="MobiDB-lite"/>
    </source>
</evidence>
<dbReference type="GO" id="GO:0003735">
    <property type="term" value="F:structural constituent of ribosome"/>
    <property type="evidence" value="ECO:0007669"/>
    <property type="project" value="InterPro"/>
</dbReference>
<dbReference type="RefSeq" id="YP_009130531.1">
    <property type="nucleotide sequence ID" value="NC_026796.1"/>
</dbReference>
<feature type="region of interest" description="Disordered" evidence="4">
    <location>
        <begin position="1"/>
        <end position="21"/>
    </location>
</feature>
<feature type="compositionally biased region" description="Basic residues" evidence="4">
    <location>
        <begin position="7"/>
        <end position="21"/>
    </location>
</feature>
<dbReference type="AlphaFoldDB" id="A0A0D6E1G8"/>
<evidence type="ECO:0000313" key="5">
    <source>
        <dbReference type="EMBL" id="CEO91061.1"/>
    </source>
</evidence>
<keyword evidence="2 5" id="KW-0689">Ribosomal protein</keyword>
<organism evidence="5">
    <name type="scientific">Tydemania expeditionis</name>
    <name type="common">Green alga</name>
    <dbReference type="NCBI Taxonomy" id="325645"/>
    <lineage>
        <taxon>Eukaryota</taxon>
        <taxon>Viridiplantae</taxon>
        <taxon>Chlorophyta</taxon>
        <taxon>core chlorophytes</taxon>
        <taxon>Ulvophyceae</taxon>
        <taxon>TCBD clade</taxon>
        <taxon>Bryopsidales</taxon>
        <taxon>Halimedineae</taxon>
        <taxon>Halimedaceae</taxon>
        <taxon>Udoteae</taxon>
        <taxon>Tydemania</taxon>
    </lineage>
</organism>
<proteinExistence type="inferred from homology"/>
<protein>
    <submittedName>
        <fullName evidence="5">Ribosomal protein L32</fullName>
    </submittedName>
</protein>
<dbReference type="EMBL" id="LN810505">
    <property type="protein sequence ID" value="CEO91061.1"/>
    <property type="molecule type" value="Genomic_DNA"/>
</dbReference>
<dbReference type="GO" id="GO:0006412">
    <property type="term" value="P:translation"/>
    <property type="evidence" value="ECO:0007669"/>
    <property type="project" value="InterPro"/>
</dbReference>
<evidence type="ECO:0000256" key="3">
    <source>
        <dbReference type="ARBA" id="ARBA00023274"/>
    </source>
</evidence>
<sequence>MAVPKTRTSKSKSRRRKTLWKRKAFKKIQRILI</sequence>
<gene>
    <name evidence="5" type="primary">rpl32</name>
</gene>
<dbReference type="GeneID" id="24020530"/>
<comment type="similarity">
    <text evidence="1">Belongs to the bacterial ribosomal protein bL32 family.</text>
</comment>
<dbReference type="Pfam" id="PF01783">
    <property type="entry name" value="Ribosomal_L32p"/>
    <property type="match status" value="1"/>
</dbReference>
<accession>A0A0D6E1G8</accession>
<dbReference type="InterPro" id="IPR002677">
    <property type="entry name" value="Ribosomal_bL32"/>
</dbReference>